<dbReference type="Proteomes" id="UP001222325">
    <property type="component" value="Unassembled WGS sequence"/>
</dbReference>
<proteinExistence type="predicted"/>
<evidence type="ECO:0000313" key="3">
    <source>
        <dbReference type="Proteomes" id="UP001222325"/>
    </source>
</evidence>
<reference evidence="2" key="1">
    <citation type="submission" date="2023-03" db="EMBL/GenBank/DDBJ databases">
        <title>Massive genome expansion in bonnet fungi (Mycena s.s.) driven by repeated elements and novel gene families across ecological guilds.</title>
        <authorList>
            <consortium name="Lawrence Berkeley National Laboratory"/>
            <person name="Harder C.B."/>
            <person name="Miyauchi S."/>
            <person name="Viragh M."/>
            <person name="Kuo A."/>
            <person name="Thoen E."/>
            <person name="Andreopoulos B."/>
            <person name="Lu D."/>
            <person name="Skrede I."/>
            <person name="Drula E."/>
            <person name="Henrissat B."/>
            <person name="Morin E."/>
            <person name="Kohler A."/>
            <person name="Barry K."/>
            <person name="LaButti K."/>
            <person name="Morin E."/>
            <person name="Salamov A."/>
            <person name="Lipzen A."/>
            <person name="Mereny Z."/>
            <person name="Hegedus B."/>
            <person name="Baldrian P."/>
            <person name="Stursova M."/>
            <person name="Weitz H."/>
            <person name="Taylor A."/>
            <person name="Grigoriev I.V."/>
            <person name="Nagy L.G."/>
            <person name="Martin F."/>
            <person name="Kauserud H."/>
        </authorList>
    </citation>
    <scope>NUCLEOTIDE SEQUENCE</scope>
    <source>
        <strain evidence="2">CBHHK173m</strain>
    </source>
</reference>
<accession>A0AAD6TKZ9</accession>
<feature type="compositionally biased region" description="Polar residues" evidence="1">
    <location>
        <begin position="82"/>
        <end position="95"/>
    </location>
</feature>
<dbReference type="EMBL" id="JARJCN010000152">
    <property type="protein sequence ID" value="KAJ7067733.1"/>
    <property type="molecule type" value="Genomic_DNA"/>
</dbReference>
<evidence type="ECO:0000313" key="2">
    <source>
        <dbReference type="EMBL" id="KAJ7067733.1"/>
    </source>
</evidence>
<organism evidence="2 3">
    <name type="scientific">Mycena belliarum</name>
    <dbReference type="NCBI Taxonomy" id="1033014"/>
    <lineage>
        <taxon>Eukaryota</taxon>
        <taxon>Fungi</taxon>
        <taxon>Dikarya</taxon>
        <taxon>Basidiomycota</taxon>
        <taxon>Agaricomycotina</taxon>
        <taxon>Agaricomycetes</taxon>
        <taxon>Agaricomycetidae</taxon>
        <taxon>Agaricales</taxon>
        <taxon>Marasmiineae</taxon>
        <taxon>Mycenaceae</taxon>
        <taxon>Mycena</taxon>
    </lineage>
</organism>
<comment type="caution">
    <text evidence="2">The sequence shown here is derived from an EMBL/GenBank/DDBJ whole genome shotgun (WGS) entry which is preliminary data.</text>
</comment>
<protein>
    <submittedName>
        <fullName evidence="2">Uncharacterized protein</fullName>
    </submittedName>
</protein>
<name>A0AAD6TKZ9_9AGAR</name>
<sequence length="615" mass="69152">MRNCEILHVIFTYDIACQYYKNFWDRMRKLPEYLHLNIPPSNIFFYVPNFHLPPHKDDCHGPFSLHFAPGVGMSNGEGIEQNWENSNGAASQTKQMGPGSRQDTLDDILGAHNYRKTLALRRILLKRMIEALKEAVKHRKALDAFTAGLESAEEGLTAKWAKEEEEWQADKRKPCPYRVVRKGKTMKDIELELAREEFEVTASNVQVVHESSRSMFVVLGLEIEETQRSLDFDVRAKKAATTYQELEFQKRRNELNRKIDRFRALQDIYMPALRDELQPEQVALLKTNSKKDVESVKLYLPSALPAIKRANACAPGVADIEERLRLGEATDALETLRDGLRMRTVTNCFKIENITGQRTNTRAQGIQHQIDLKIHASKVRYRYAREAYATLAGPGPWANLLQVLGDEDVRALNERALTAEEKAEEERMRDGGFLNELASGGVAAAGVVVTGEGRRTLSWIWYTGAAGGMGEREQSAAANEALRAEWCKGKARAARWREEIILLEEEMRRSIVSSQYMASTWEQRASLRAATEPEGGEELPAELAEGLAGYAFEHAATARARADTLQAAWAEVRGKARVVLEGLDSGEVVNVTVGTVVEVDENEAGERGMYEELQG</sequence>
<keyword evidence="3" id="KW-1185">Reference proteome</keyword>
<feature type="region of interest" description="Disordered" evidence="1">
    <location>
        <begin position="78"/>
        <end position="103"/>
    </location>
</feature>
<gene>
    <name evidence="2" type="ORF">B0H15DRAFT_794124</name>
</gene>
<dbReference type="AlphaFoldDB" id="A0AAD6TKZ9"/>
<dbReference type="Pfam" id="PF18758">
    <property type="entry name" value="KDZ"/>
    <property type="match status" value="1"/>
</dbReference>
<evidence type="ECO:0000256" key="1">
    <source>
        <dbReference type="SAM" id="MobiDB-lite"/>
    </source>
</evidence>
<dbReference type="InterPro" id="IPR040521">
    <property type="entry name" value="KDZ"/>
</dbReference>